<name>A0A8T0FLC0_ARGBR</name>
<gene>
    <name evidence="1" type="ORF">HNY73_003656</name>
</gene>
<accession>A0A8T0FLC0</accession>
<dbReference type="EMBL" id="JABXBU010000003">
    <property type="protein sequence ID" value="KAF8792004.1"/>
    <property type="molecule type" value="Genomic_DNA"/>
</dbReference>
<sequence>MWGKWQFMSLQKVVPIHNFGLEKSKSNKIRFRCLPEPCSLLVTTNAMKENILIPDFFCHILLLFNL</sequence>
<keyword evidence="2" id="KW-1185">Reference proteome</keyword>
<dbReference type="Proteomes" id="UP000807504">
    <property type="component" value="Unassembled WGS sequence"/>
</dbReference>
<organism evidence="1 2">
    <name type="scientific">Argiope bruennichi</name>
    <name type="common">Wasp spider</name>
    <name type="synonym">Aranea bruennichi</name>
    <dbReference type="NCBI Taxonomy" id="94029"/>
    <lineage>
        <taxon>Eukaryota</taxon>
        <taxon>Metazoa</taxon>
        <taxon>Ecdysozoa</taxon>
        <taxon>Arthropoda</taxon>
        <taxon>Chelicerata</taxon>
        <taxon>Arachnida</taxon>
        <taxon>Araneae</taxon>
        <taxon>Araneomorphae</taxon>
        <taxon>Entelegynae</taxon>
        <taxon>Araneoidea</taxon>
        <taxon>Araneidae</taxon>
        <taxon>Argiope</taxon>
    </lineage>
</organism>
<evidence type="ECO:0000313" key="2">
    <source>
        <dbReference type="Proteomes" id="UP000807504"/>
    </source>
</evidence>
<dbReference type="AlphaFoldDB" id="A0A8T0FLC0"/>
<reference evidence="1" key="1">
    <citation type="journal article" date="2020" name="bioRxiv">
        <title>Chromosome-level reference genome of the European wasp spider Argiope bruennichi: a resource for studies on range expansion and evolutionary adaptation.</title>
        <authorList>
            <person name="Sheffer M.M."/>
            <person name="Hoppe A."/>
            <person name="Krehenwinkel H."/>
            <person name="Uhl G."/>
            <person name="Kuss A.W."/>
            <person name="Jensen L."/>
            <person name="Jensen C."/>
            <person name="Gillespie R.G."/>
            <person name="Hoff K.J."/>
            <person name="Prost S."/>
        </authorList>
    </citation>
    <scope>NUCLEOTIDE SEQUENCE</scope>
</reference>
<proteinExistence type="predicted"/>
<reference evidence="1" key="2">
    <citation type="submission" date="2020-06" db="EMBL/GenBank/DDBJ databases">
        <authorList>
            <person name="Sheffer M."/>
        </authorList>
    </citation>
    <scope>NUCLEOTIDE SEQUENCE</scope>
</reference>
<evidence type="ECO:0000313" key="1">
    <source>
        <dbReference type="EMBL" id="KAF8792004.1"/>
    </source>
</evidence>
<comment type="caution">
    <text evidence="1">The sequence shown here is derived from an EMBL/GenBank/DDBJ whole genome shotgun (WGS) entry which is preliminary data.</text>
</comment>
<protein>
    <submittedName>
        <fullName evidence="1">Uncharacterized protein</fullName>
    </submittedName>
</protein>